<feature type="binding site" evidence="2">
    <location>
        <begin position="26"/>
        <end position="33"/>
    </location>
    <ligand>
        <name>substrate</name>
    </ligand>
</feature>
<sequence length="217" mass="24928">MQDSDDARSRMLIEWRVPMFEVLLVRHAESEANYRGILVSHRGDPQLTSQGHKEANFAARVWREKPIAAVFASPLQRTQQTAREFVRPGMEVQIDARLHEIALGRWDGMLICDIETNDGERYRQWKLNPELGAPDGGEPLSSVAQRMQAFLDDVRSRYVNGLVVAITHSDCLKAVVLSMLDAPWHAAQWLHMKNTAGIYLQWRDDHWQMIEHPIIPI</sequence>
<dbReference type="Gene3D" id="3.40.50.1240">
    <property type="entry name" value="Phosphoglycerate mutase-like"/>
    <property type="match status" value="1"/>
</dbReference>
<feature type="active site" description="Tele-phosphohistidine intermediate" evidence="1">
    <location>
        <position position="27"/>
    </location>
</feature>
<dbReference type="GO" id="GO:0016791">
    <property type="term" value="F:phosphatase activity"/>
    <property type="evidence" value="ECO:0007669"/>
    <property type="project" value="TreeGrafter"/>
</dbReference>
<evidence type="ECO:0000256" key="1">
    <source>
        <dbReference type="PIRSR" id="PIRSR613078-1"/>
    </source>
</evidence>
<evidence type="ECO:0000256" key="2">
    <source>
        <dbReference type="PIRSR" id="PIRSR613078-2"/>
    </source>
</evidence>
<evidence type="ECO:0000313" key="4">
    <source>
        <dbReference type="Proteomes" id="UP000242972"/>
    </source>
</evidence>
<dbReference type="InterPro" id="IPR050275">
    <property type="entry name" value="PGM_Phosphatase"/>
</dbReference>
<dbReference type="EMBL" id="PXYW01000003">
    <property type="protein sequence ID" value="PSR35171.1"/>
    <property type="molecule type" value="Genomic_DNA"/>
</dbReference>
<evidence type="ECO:0008006" key="5">
    <source>
        <dbReference type="Google" id="ProtNLM"/>
    </source>
</evidence>
<name>A0A2T2XL15_9FIRM</name>
<accession>A0A2T2XL15</accession>
<dbReference type="InterPro" id="IPR013078">
    <property type="entry name" value="His_Pase_superF_clade-1"/>
</dbReference>
<dbReference type="PANTHER" id="PTHR48100:SF62">
    <property type="entry name" value="GLUCOSYL-3-PHOSPHOGLYCERATE PHOSPHATASE"/>
    <property type="match status" value="1"/>
</dbReference>
<dbReference type="PANTHER" id="PTHR48100">
    <property type="entry name" value="BROAD-SPECIFICITY PHOSPHATASE YOR283W-RELATED"/>
    <property type="match status" value="1"/>
</dbReference>
<feature type="binding site" evidence="2">
    <location>
        <position position="77"/>
    </location>
    <ligand>
        <name>substrate</name>
    </ligand>
</feature>
<dbReference type="Proteomes" id="UP000242972">
    <property type="component" value="Unassembled WGS sequence"/>
</dbReference>
<dbReference type="AlphaFoldDB" id="A0A2T2XL15"/>
<evidence type="ECO:0000313" key="3">
    <source>
        <dbReference type="EMBL" id="PSR35171.1"/>
    </source>
</evidence>
<protein>
    <recommendedName>
        <fullName evidence="5">Histidine phosphatase family protein</fullName>
    </recommendedName>
</protein>
<feature type="active site" description="Proton donor/acceptor" evidence="1">
    <location>
        <position position="100"/>
    </location>
</feature>
<dbReference type="GO" id="GO:0005737">
    <property type="term" value="C:cytoplasm"/>
    <property type="evidence" value="ECO:0007669"/>
    <property type="project" value="TreeGrafter"/>
</dbReference>
<reference evidence="3 4" key="1">
    <citation type="journal article" date="2014" name="BMC Genomics">
        <title>Comparison of environmental and isolate Sulfobacillus genomes reveals diverse carbon, sulfur, nitrogen, and hydrogen metabolisms.</title>
        <authorList>
            <person name="Justice N.B."/>
            <person name="Norman A."/>
            <person name="Brown C.T."/>
            <person name="Singh A."/>
            <person name="Thomas B.C."/>
            <person name="Banfield J.F."/>
        </authorList>
    </citation>
    <scope>NUCLEOTIDE SEQUENCE [LARGE SCALE GENOMIC DNA]</scope>
    <source>
        <strain evidence="3">AMDSBA4</strain>
    </source>
</reference>
<dbReference type="SUPFAM" id="SSF53254">
    <property type="entry name" value="Phosphoglycerate mutase-like"/>
    <property type="match status" value="1"/>
</dbReference>
<dbReference type="CDD" id="cd07067">
    <property type="entry name" value="HP_PGM_like"/>
    <property type="match status" value="1"/>
</dbReference>
<dbReference type="Pfam" id="PF00300">
    <property type="entry name" value="His_Phos_1"/>
    <property type="match status" value="1"/>
</dbReference>
<comment type="caution">
    <text evidence="3">The sequence shown here is derived from an EMBL/GenBank/DDBJ whole genome shotgun (WGS) entry which is preliminary data.</text>
</comment>
<organism evidence="3 4">
    <name type="scientific">Sulfobacillus benefaciens</name>
    <dbReference type="NCBI Taxonomy" id="453960"/>
    <lineage>
        <taxon>Bacteria</taxon>
        <taxon>Bacillati</taxon>
        <taxon>Bacillota</taxon>
        <taxon>Clostridia</taxon>
        <taxon>Eubacteriales</taxon>
        <taxon>Clostridiales Family XVII. Incertae Sedis</taxon>
        <taxon>Sulfobacillus</taxon>
    </lineage>
</organism>
<proteinExistence type="predicted"/>
<dbReference type="SMART" id="SM00855">
    <property type="entry name" value="PGAM"/>
    <property type="match status" value="1"/>
</dbReference>
<gene>
    <name evidence="3" type="ORF">C7B46_01815</name>
</gene>
<dbReference type="InterPro" id="IPR029033">
    <property type="entry name" value="His_PPase_superfam"/>
</dbReference>